<feature type="transmembrane region" description="Helical" evidence="2">
    <location>
        <begin position="451"/>
        <end position="481"/>
    </location>
</feature>
<accession>A0ABQ6X4G3</accession>
<organism evidence="4 5">
    <name type="scientific">Vreelandella piezotolerans</name>
    <dbReference type="NCBI Taxonomy" id="2609667"/>
    <lineage>
        <taxon>Bacteria</taxon>
        <taxon>Pseudomonadati</taxon>
        <taxon>Pseudomonadota</taxon>
        <taxon>Gammaproteobacteria</taxon>
        <taxon>Oceanospirillales</taxon>
        <taxon>Halomonadaceae</taxon>
        <taxon>Vreelandella</taxon>
    </lineage>
</organism>
<evidence type="ECO:0000259" key="3">
    <source>
        <dbReference type="Pfam" id="PF06808"/>
    </source>
</evidence>
<keyword evidence="2" id="KW-0472">Membrane</keyword>
<proteinExistence type="predicted"/>
<feature type="transmembrane region" description="Helical" evidence="2">
    <location>
        <begin position="563"/>
        <end position="586"/>
    </location>
</feature>
<feature type="transmembrane region" description="Helical" evidence="2">
    <location>
        <begin position="173"/>
        <end position="196"/>
    </location>
</feature>
<name>A0ABQ6X4G3_9GAMM</name>
<evidence type="ECO:0000256" key="2">
    <source>
        <dbReference type="SAM" id="Phobius"/>
    </source>
</evidence>
<feature type="transmembrane region" description="Helical" evidence="2">
    <location>
        <begin position="348"/>
        <end position="367"/>
    </location>
</feature>
<keyword evidence="1" id="KW-1003">Cell membrane</keyword>
<dbReference type="PANTHER" id="PTHR43849">
    <property type="entry name" value="BLL3936 PROTEIN"/>
    <property type="match status" value="1"/>
</dbReference>
<evidence type="ECO:0000313" key="5">
    <source>
        <dbReference type="Proteomes" id="UP000466130"/>
    </source>
</evidence>
<feature type="transmembrane region" description="Helical" evidence="2">
    <location>
        <begin position="134"/>
        <end position="152"/>
    </location>
</feature>
<gene>
    <name evidence="4" type="ORF">F1978_17490</name>
</gene>
<dbReference type="PANTHER" id="PTHR43849:SF2">
    <property type="entry name" value="BLL3936 PROTEIN"/>
    <property type="match status" value="1"/>
</dbReference>
<feature type="domain" description="TRAP C4-dicarboxylate transport system permease DctM subunit" evidence="3">
    <location>
        <begin position="123"/>
        <end position="557"/>
    </location>
</feature>
<feature type="transmembrane region" description="Helical" evidence="2">
    <location>
        <begin position="271"/>
        <end position="295"/>
    </location>
</feature>
<dbReference type="Pfam" id="PF06808">
    <property type="entry name" value="DctM"/>
    <property type="match status" value="1"/>
</dbReference>
<sequence>MGERKGGFMGQRQALSRFWVVSVAVIAILIPVASAIYSLQLMPRFGIIIYKEQFLALFLSLCVSISFLTKTASGNAVERLSWYDIIFALLALSVGGYIFIEYGNIIRTLGIITTDKVIVSVIGLTLLLEATRRHAGWVMVSVGLVALAYAYFGHYLSGMFETRMIRWDRLITYNYLNSGAVFGIPLDVAATIVISFVIFGQLLFLVGGGTAISDFALALMGRRRGGPAKVAIMSSALFGSLSGSSSANVATTGMLTIPLMRRVGYSAEKSAAVEAVASTGGLVLPPVMAATGFLMAEFLGVPYASIALAAALPAMLFYFCLYLQIDMEAGKSGLTGAKSEDLPDLRDASIRIIPVVLPFAVLLYALFGLNWSPAASAYAGSFTTVLLSIALPKWRRSLKDYINTMVSAGQSAVFIALMCAVAGIVVGSLGLTGLGSSLSQNLVAISAGSLWLLLLFAAFGCIVLGMGVPVTATYIILVILIGPALEQLGVDKLAAHMFIFYFGTLSFLTPPVCLSVFVASSIAASAPMRTAMLALKYAVVAYLIPFAFVLNDSFLLQGGWEEIIAAMIAGVVGVYLISLGLVGYFMGRVAPWVRAVALMGGVATIFLVGNHWGYAVGALALLAGIYFYQQRCSLRERQVQST</sequence>
<reference evidence="4 5" key="1">
    <citation type="submission" date="2019-09" db="EMBL/GenBank/DDBJ databases">
        <title>The Halomonas whole genome shotgun (WGS).</title>
        <authorList>
            <person name="Xie Z."/>
        </authorList>
    </citation>
    <scope>NUCLEOTIDE SEQUENCE [LARGE SCALE GENOMIC DNA]</scope>
    <source>
        <strain evidence="4 5">NBT06E8</strain>
    </source>
</reference>
<feature type="transmembrane region" description="Helical" evidence="2">
    <location>
        <begin position="412"/>
        <end position="431"/>
    </location>
</feature>
<feature type="transmembrane region" description="Helical" evidence="2">
    <location>
        <begin position="373"/>
        <end position="391"/>
    </location>
</feature>
<keyword evidence="5" id="KW-1185">Reference proteome</keyword>
<dbReference type="EMBL" id="VWRT01000029">
    <property type="protein sequence ID" value="KAE8436913.1"/>
    <property type="molecule type" value="Genomic_DNA"/>
</dbReference>
<comment type="function">
    <text evidence="1">Part of the tripartite ATP-independent periplasmic (TRAP) transport system.</text>
</comment>
<dbReference type="InterPro" id="IPR010656">
    <property type="entry name" value="DctM"/>
</dbReference>
<feature type="transmembrane region" description="Helical" evidence="2">
    <location>
        <begin position="49"/>
        <end position="68"/>
    </location>
</feature>
<feature type="transmembrane region" description="Helical" evidence="2">
    <location>
        <begin position="202"/>
        <end position="220"/>
    </location>
</feature>
<feature type="transmembrane region" description="Helical" evidence="2">
    <location>
        <begin position="598"/>
        <end position="628"/>
    </location>
</feature>
<feature type="transmembrane region" description="Helical" evidence="2">
    <location>
        <begin position="80"/>
        <end position="100"/>
    </location>
</feature>
<protein>
    <submittedName>
        <fullName evidence="4">TRAP transporter fused permease subunit</fullName>
    </submittedName>
</protein>
<dbReference type="Proteomes" id="UP000466130">
    <property type="component" value="Unassembled WGS sequence"/>
</dbReference>
<feature type="transmembrane region" description="Helical" evidence="2">
    <location>
        <begin position="531"/>
        <end position="551"/>
    </location>
</feature>
<comment type="caution">
    <text evidence="4">The sequence shown here is derived from an EMBL/GenBank/DDBJ whole genome shotgun (WGS) entry which is preliminary data.</text>
</comment>
<dbReference type="InterPro" id="IPR011853">
    <property type="entry name" value="TRAP_DctM-Dct_fused"/>
</dbReference>
<feature type="transmembrane region" description="Helical" evidence="2">
    <location>
        <begin position="301"/>
        <end position="323"/>
    </location>
</feature>
<feature type="transmembrane region" description="Helical" evidence="2">
    <location>
        <begin position="18"/>
        <end position="37"/>
    </location>
</feature>
<keyword evidence="1" id="KW-0997">Cell inner membrane</keyword>
<keyword evidence="2" id="KW-1133">Transmembrane helix</keyword>
<evidence type="ECO:0000313" key="4">
    <source>
        <dbReference type="EMBL" id="KAE8436913.1"/>
    </source>
</evidence>
<keyword evidence="1" id="KW-0813">Transport</keyword>
<evidence type="ECO:0000256" key="1">
    <source>
        <dbReference type="RuleBase" id="RU369079"/>
    </source>
</evidence>
<feature type="transmembrane region" description="Helical" evidence="2">
    <location>
        <begin position="493"/>
        <end position="519"/>
    </location>
</feature>
<comment type="subcellular location">
    <subcellularLocation>
        <location evidence="1">Cell inner membrane</location>
        <topology evidence="1">Multi-pass membrane protein</topology>
    </subcellularLocation>
</comment>
<keyword evidence="2" id="KW-0812">Transmembrane</keyword>
<dbReference type="NCBIfam" id="TIGR02123">
    <property type="entry name" value="TRAP_fused"/>
    <property type="match status" value="1"/>
</dbReference>